<dbReference type="Proteomes" id="UP000061457">
    <property type="component" value="Chromosome I"/>
</dbReference>
<dbReference type="InterPro" id="IPR008964">
    <property type="entry name" value="Invasin/intimin_cell_adhesion"/>
</dbReference>
<dbReference type="Gene3D" id="2.60.40.10">
    <property type="entry name" value="Immunoglobulins"/>
    <property type="match status" value="5"/>
</dbReference>
<dbReference type="OrthoDB" id="5522233at2"/>
<proteinExistence type="predicted"/>
<gene>
    <name evidence="3" type="ORF">PP2015_1358</name>
</gene>
<evidence type="ECO:0008006" key="5">
    <source>
        <dbReference type="Google" id="ProtNLM"/>
    </source>
</evidence>
<evidence type="ECO:0000313" key="4">
    <source>
        <dbReference type="Proteomes" id="UP000061457"/>
    </source>
</evidence>
<name>A0A0S2K0X7_9GAMM</name>
<dbReference type="InterPro" id="IPR013783">
    <property type="entry name" value="Ig-like_fold"/>
</dbReference>
<keyword evidence="4" id="KW-1185">Reference proteome</keyword>
<feature type="chain" id="PRO_5006600945" description="Invasin" evidence="2">
    <location>
        <begin position="19"/>
        <end position="1654"/>
    </location>
</feature>
<evidence type="ECO:0000256" key="1">
    <source>
        <dbReference type="SAM" id="MobiDB-lite"/>
    </source>
</evidence>
<organism evidence="3 4">
    <name type="scientific">Pseudoalteromonas phenolica</name>
    <dbReference type="NCBI Taxonomy" id="161398"/>
    <lineage>
        <taxon>Bacteria</taxon>
        <taxon>Pseudomonadati</taxon>
        <taxon>Pseudomonadota</taxon>
        <taxon>Gammaproteobacteria</taxon>
        <taxon>Alteromonadales</taxon>
        <taxon>Pseudoalteromonadaceae</taxon>
        <taxon>Pseudoalteromonas</taxon>
    </lineage>
</organism>
<sequence>MPLMRWFSILLFSLLVTACGGGGTIDKTNNNTGDGGNSDDYQLTLSILEQTTELSLDTPLTIEATLKNDGSAVANTRINFSTDDYARFDGPSSVLTNSEGKATVKLLPTNQEGAGEITASASVSEVTLEQSIDYSGMGDGGLQISTDIVDLSGNPISAENPLSQSKSALVRTTLLFDGNPRVGETIDFQLDSLASTNSNAKVETNSQGIAVLAIHATKEVGVGEVIATYQEAQSVANFTTSGNPFFGEEIYAINLSGTNAATGESLSNLSVATPITLEATLLLNGQALSNQTIEFSGDNTSELQRTSGLTDADGKTSTVLKANTVKGSGIVNVTFTPQSGTQVTESFNFTSLGDGGIQMSLSVLDSEGNEINETNPLSVSKPAIVTVKVVEDQVEKPGAIVEVDAGTQASLDFSSRLTQTNGEAMFILKPNTEKGLGIITATYKGTSQSPSTDNINVQNTYFSMGFSTDSIAIDITITDSTGNAITDTNRIGENKDAFVTISLTEGNTALANKFITVDVGQKGVTVPSDGRVVTDANGQARLVLQANTQTGAEALTATYTHNDDSDVVGVEPYYTDGNPKFDIDPYKFVFVAKNESDSNVSNQLSGTNPLILEAQLLFNNSPVANSRVRFAVDEFATLDHKSGSILTDSQGIATVRLLDNDLEGAGRATVTFEKEDGDLEATLDFNSAGTGGITLTVGQVLDENGQPITAGNPVSARTNGFVTVTLTENNQPINNALILVQGDAIATTRPSNGKIATDSNGEANFELIPTTEAGLGEFTVTYQQTENLSFTEEAFFHSSGNPRDETSTYEIDIRILTGCNDDWDANRETVELNPDDGSTGCSDSSRISSNELAEVFVKLSSKQSGTALTREIVTVSTTIGQILPSSGTALTDEFGVALLKLQPGDSGGAGTVSATYDGETNTSNFSVGVVDLEITLDNGLDEGVTELKAGGSTVITATLRDEEGNLYLTPADVNFSSVCAANEEAQLDAQVKSSNGEATATYRANGCSITDTITATVEAGGNNFVNSIELTVSESPAQALKFLTTNENFEQFIALPPGEGGAPTLSVVEFQLLDEDTNPIKQKRIDFRLTDSIGAAGLTQSSSSTDNDGKAQTTVTSGLVPGPLVVQACYIPDNLIEQVENTDQQVTCWPDEFDRCNVDPRPDDCPTGGYVLVPISEQITGVSSRILLSSGVTDQDSFDAVLATTNINALDYIGATVDINIFFGDQFNHLSGDGVTATVVASSGVVGTLDGEDLTPLYNCSSIDATCTLTWRRQGDVPFADSAWGNQIGDVCDTYFGEPAPCIGAYPTTDGSVTDDDGNIINNIVQGGRVNFLVVAKGQESFIDRPSDVNNDGEVTLERRNGRFDEGEFYYSFDRPEAFIDLNGNGQYDGASLCSQSSEDDVDPNTDSCNPKQSDGGVFETFRDSDNDGLYTEANGIYDGLLCGQVAQTSGKCNKGLIEVRRNLELVLSDDDPFVRFAVEKSSVDLTSDSNLDGRVDVISTNTNCDNVTLPSFDDDGNVERDSDGNVIFDIIQQLEPITGHDDLCDIKQVTLGDRGVESLVVYIYFSDRNGNPLPSGTEVEVTSTNGKLDVRNLNSVIPNTGRVESDYAIAALSRELESNGQETGLLTIQFTFTQPDGETKTVTKEIDVFDANP</sequence>
<accession>A0A0S2K0X7</accession>
<feature type="signal peptide" evidence="2">
    <location>
        <begin position="1"/>
        <end position="18"/>
    </location>
</feature>
<dbReference type="KEGG" id="pphe:PP2015_1358"/>
<feature type="region of interest" description="Disordered" evidence="1">
    <location>
        <begin position="1394"/>
        <end position="1417"/>
    </location>
</feature>
<dbReference type="STRING" id="161398.PP2015_1358"/>
<reference evidence="3 4" key="1">
    <citation type="submission" date="2015-11" db="EMBL/GenBank/DDBJ databases">
        <authorList>
            <person name="Zhang Y."/>
            <person name="Guo Z."/>
        </authorList>
    </citation>
    <scope>NUCLEOTIDE SEQUENCE [LARGE SCALE GENOMIC DNA]</scope>
    <source>
        <strain evidence="3 4">KCTC 12086</strain>
    </source>
</reference>
<keyword evidence="2" id="KW-0732">Signal</keyword>
<protein>
    <recommendedName>
        <fullName evidence="5">Invasin</fullName>
    </recommendedName>
</protein>
<dbReference type="RefSeq" id="WP_058029566.1">
    <property type="nucleotide sequence ID" value="NZ_CP013187.1"/>
</dbReference>
<dbReference type="EMBL" id="CP013187">
    <property type="protein sequence ID" value="ALO41865.1"/>
    <property type="molecule type" value="Genomic_DNA"/>
</dbReference>
<evidence type="ECO:0000313" key="3">
    <source>
        <dbReference type="EMBL" id="ALO41865.1"/>
    </source>
</evidence>
<dbReference type="PROSITE" id="PS51257">
    <property type="entry name" value="PROKAR_LIPOPROTEIN"/>
    <property type="match status" value="1"/>
</dbReference>
<evidence type="ECO:0000256" key="2">
    <source>
        <dbReference type="SAM" id="SignalP"/>
    </source>
</evidence>
<dbReference type="PATRIC" id="fig|161398.10.peg.1384"/>
<dbReference type="SUPFAM" id="SSF49373">
    <property type="entry name" value="Invasin/intimin cell-adhesion fragments"/>
    <property type="match status" value="6"/>
</dbReference>